<dbReference type="InterPro" id="IPR043519">
    <property type="entry name" value="NT_sf"/>
</dbReference>
<dbReference type="SUPFAM" id="SSF81301">
    <property type="entry name" value="Nucleotidyltransferase"/>
    <property type="match status" value="1"/>
</dbReference>
<keyword evidence="2" id="KW-1185">Reference proteome</keyword>
<accession>A0A5J4KVC0</accession>
<protein>
    <submittedName>
        <fullName evidence="1">Uncharacterized protein</fullName>
    </submittedName>
</protein>
<evidence type="ECO:0000313" key="1">
    <source>
        <dbReference type="EMBL" id="GER90039.1"/>
    </source>
</evidence>
<dbReference type="EMBL" id="BKZW01000002">
    <property type="protein sequence ID" value="GER90039.1"/>
    <property type="molecule type" value="Genomic_DNA"/>
</dbReference>
<organism evidence="1 2">
    <name type="scientific">Dictyobacter vulcani</name>
    <dbReference type="NCBI Taxonomy" id="2607529"/>
    <lineage>
        <taxon>Bacteria</taxon>
        <taxon>Bacillati</taxon>
        <taxon>Chloroflexota</taxon>
        <taxon>Ktedonobacteria</taxon>
        <taxon>Ktedonobacterales</taxon>
        <taxon>Dictyobacteraceae</taxon>
        <taxon>Dictyobacter</taxon>
    </lineage>
</organism>
<proteinExistence type="predicted"/>
<dbReference type="Gene3D" id="3.30.460.10">
    <property type="entry name" value="Beta Polymerase, domain 2"/>
    <property type="match status" value="1"/>
</dbReference>
<reference evidence="1 2" key="1">
    <citation type="submission" date="2019-10" db="EMBL/GenBank/DDBJ databases">
        <title>Dictyobacter vulcani sp. nov., within the class Ktedonobacteria, isolated from soil of volcanic Mt. Zao.</title>
        <authorList>
            <person name="Zheng Y."/>
            <person name="Wang C.M."/>
            <person name="Sakai Y."/>
            <person name="Abe K."/>
            <person name="Yokota A."/>
            <person name="Yabe S."/>
        </authorList>
    </citation>
    <scope>NUCLEOTIDE SEQUENCE [LARGE SCALE GENOMIC DNA]</scope>
    <source>
        <strain evidence="1 2">W12</strain>
    </source>
</reference>
<name>A0A5J4KVC0_9CHLR</name>
<comment type="caution">
    <text evidence="1">The sequence shown here is derived from an EMBL/GenBank/DDBJ whole genome shotgun (WGS) entry which is preliminary data.</text>
</comment>
<evidence type="ECO:0000313" key="2">
    <source>
        <dbReference type="Proteomes" id="UP000326912"/>
    </source>
</evidence>
<dbReference type="Proteomes" id="UP000326912">
    <property type="component" value="Unassembled WGS sequence"/>
</dbReference>
<dbReference type="AlphaFoldDB" id="A0A5J4KVC0"/>
<dbReference type="RefSeq" id="WP_151757827.1">
    <property type="nucleotide sequence ID" value="NZ_BKZW01000002.1"/>
</dbReference>
<sequence length="257" mass="29041">MSTTQQLLARLDAIGTELKDTGDALALLGLGSVGVETERLDEYSDLDFFVITRPGFKARYIDNLDWLAALCPLAYVFRNTVDGYKVLFEDGIFCEFAVFEPDELQHIPFARGRLIWQDAAFDEQLSVPQPVQPRAVAIEGTAEWHLGEALTNLYIGLGRVHRGEILTGTRFIQSYAVDHLLALTKTLETAQGQFEDPYNIERRYEIRYPQVAPYLSTFIQGYEHNVESALAILDFLTHHFEVPPAMSSTIQALCQRH</sequence>
<gene>
    <name evidence="1" type="ORF">KDW_42010</name>
</gene>